<evidence type="ECO:0000259" key="3">
    <source>
        <dbReference type="Pfam" id="PF03931"/>
    </source>
</evidence>
<organism evidence="4 5">
    <name type="scientific">Stephanodiscus triporus</name>
    <dbReference type="NCBI Taxonomy" id="2934178"/>
    <lineage>
        <taxon>Eukaryota</taxon>
        <taxon>Sar</taxon>
        <taxon>Stramenopiles</taxon>
        <taxon>Ochrophyta</taxon>
        <taxon>Bacillariophyta</taxon>
        <taxon>Coscinodiscophyceae</taxon>
        <taxon>Thalassiosirophycidae</taxon>
        <taxon>Stephanodiscales</taxon>
        <taxon>Stephanodiscaceae</taxon>
        <taxon>Stephanodiscus</taxon>
    </lineage>
</organism>
<name>A0ABD3NQJ3_9STRA</name>
<comment type="similarity">
    <text evidence="1">Belongs to the SKP1 family.</text>
</comment>
<dbReference type="SUPFAM" id="SSF54695">
    <property type="entry name" value="POZ domain"/>
    <property type="match status" value="1"/>
</dbReference>
<comment type="caution">
    <text evidence="4">The sequence shown here is derived from an EMBL/GenBank/DDBJ whole genome shotgun (WGS) entry which is preliminary data.</text>
</comment>
<accession>A0ABD3NQJ3</accession>
<dbReference type="Proteomes" id="UP001530315">
    <property type="component" value="Unassembled WGS sequence"/>
</dbReference>
<keyword evidence="2" id="KW-0833">Ubl conjugation pathway</keyword>
<dbReference type="AlphaFoldDB" id="A0ABD3NQJ3"/>
<protein>
    <recommendedName>
        <fullName evidence="3">SKP1 component POZ domain-containing protein</fullName>
    </recommendedName>
</protein>
<dbReference type="Gene3D" id="3.30.710.10">
    <property type="entry name" value="Potassium Channel Kv1.1, Chain A"/>
    <property type="match status" value="1"/>
</dbReference>
<evidence type="ECO:0000313" key="5">
    <source>
        <dbReference type="Proteomes" id="UP001530315"/>
    </source>
</evidence>
<feature type="domain" description="SKP1 component POZ" evidence="3">
    <location>
        <begin position="22"/>
        <end position="80"/>
    </location>
</feature>
<gene>
    <name evidence="4" type="ORF">ACHAW5_005274</name>
</gene>
<sequence length="190" mass="21606">MMRARRCAIRLALGAVRSQSYVSKEGDTFEVPIEIAKLSNLVVTTLGEDEEDDDMDLEIPLPNVKATVLAKVIEFCTHYKLVEPTTPITKPLKLNRIGEIVQEWYASFVDVDRSELHGHHGAAGPHLPRGVGPDQGEKDSYIRRQLFLSVAYSTDPLRFFFPSRGNRRKRFVEYLTSRRIRYARIMLASG</sequence>
<dbReference type="InterPro" id="IPR016897">
    <property type="entry name" value="SKP1"/>
</dbReference>
<dbReference type="Pfam" id="PF03931">
    <property type="entry name" value="Skp1_POZ"/>
    <property type="match status" value="1"/>
</dbReference>
<dbReference type="PANTHER" id="PTHR11165">
    <property type="entry name" value="SKP1"/>
    <property type="match status" value="1"/>
</dbReference>
<dbReference type="EMBL" id="JALLAZ020001242">
    <property type="protein sequence ID" value="KAL3778082.1"/>
    <property type="molecule type" value="Genomic_DNA"/>
</dbReference>
<evidence type="ECO:0000256" key="1">
    <source>
        <dbReference type="ARBA" id="ARBA00009993"/>
    </source>
</evidence>
<dbReference type="SMART" id="SM00512">
    <property type="entry name" value="Skp1"/>
    <property type="match status" value="1"/>
</dbReference>
<keyword evidence="5" id="KW-1185">Reference proteome</keyword>
<evidence type="ECO:0000313" key="4">
    <source>
        <dbReference type="EMBL" id="KAL3778082.1"/>
    </source>
</evidence>
<evidence type="ECO:0000256" key="2">
    <source>
        <dbReference type="ARBA" id="ARBA00022786"/>
    </source>
</evidence>
<reference evidence="4 5" key="1">
    <citation type="submission" date="2024-10" db="EMBL/GenBank/DDBJ databases">
        <title>Updated reference genomes for cyclostephanoid diatoms.</title>
        <authorList>
            <person name="Roberts W.R."/>
            <person name="Alverson A.J."/>
        </authorList>
    </citation>
    <scope>NUCLEOTIDE SEQUENCE [LARGE SCALE GENOMIC DNA]</scope>
    <source>
        <strain evidence="4 5">AJA276-08</strain>
    </source>
</reference>
<dbReference type="InterPro" id="IPR001232">
    <property type="entry name" value="SKP1-like"/>
</dbReference>
<dbReference type="InterPro" id="IPR016073">
    <property type="entry name" value="Skp1_comp_POZ"/>
</dbReference>
<proteinExistence type="inferred from homology"/>
<dbReference type="InterPro" id="IPR011333">
    <property type="entry name" value="SKP1/BTB/POZ_sf"/>
</dbReference>